<evidence type="ECO:0000313" key="3">
    <source>
        <dbReference type="Proteomes" id="UP000269221"/>
    </source>
</evidence>
<dbReference type="Proteomes" id="UP000269221">
    <property type="component" value="Unassembled WGS sequence"/>
</dbReference>
<gene>
    <name evidence="2" type="ORF">DUI87_12997</name>
</gene>
<evidence type="ECO:0000313" key="2">
    <source>
        <dbReference type="EMBL" id="RMC10196.1"/>
    </source>
</evidence>
<feature type="region of interest" description="Disordered" evidence="1">
    <location>
        <begin position="24"/>
        <end position="48"/>
    </location>
</feature>
<accession>A0A3M0KAG5</accession>
<feature type="compositionally biased region" description="Polar residues" evidence="1">
    <location>
        <begin position="29"/>
        <end position="44"/>
    </location>
</feature>
<dbReference type="AlphaFoldDB" id="A0A3M0KAG5"/>
<keyword evidence="3" id="KW-1185">Reference proteome</keyword>
<proteinExistence type="predicted"/>
<name>A0A3M0KAG5_HIRRU</name>
<evidence type="ECO:0000256" key="1">
    <source>
        <dbReference type="SAM" id="MobiDB-lite"/>
    </source>
</evidence>
<protein>
    <submittedName>
        <fullName evidence="2">Uncharacterized protein</fullName>
    </submittedName>
</protein>
<organism evidence="2 3">
    <name type="scientific">Hirundo rustica rustica</name>
    <dbReference type="NCBI Taxonomy" id="333673"/>
    <lineage>
        <taxon>Eukaryota</taxon>
        <taxon>Metazoa</taxon>
        <taxon>Chordata</taxon>
        <taxon>Craniata</taxon>
        <taxon>Vertebrata</taxon>
        <taxon>Euteleostomi</taxon>
        <taxon>Archelosauria</taxon>
        <taxon>Archosauria</taxon>
        <taxon>Dinosauria</taxon>
        <taxon>Saurischia</taxon>
        <taxon>Theropoda</taxon>
        <taxon>Coelurosauria</taxon>
        <taxon>Aves</taxon>
        <taxon>Neognathae</taxon>
        <taxon>Neoaves</taxon>
        <taxon>Telluraves</taxon>
        <taxon>Australaves</taxon>
        <taxon>Passeriformes</taxon>
        <taxon>Sylvioidea</taxon>
        <taxon>Hirundinidae</taxon>
        <taxon>Hirundo</taxon>
    </lineage>
</organism>
<comment type="caution">
    <text evidence="2">The sequence shown here is derived from an EMBL/GenBank/DDBJ whole genome shotgun (WGS) entry which is preliminary data.</text>
</comment>
<dbReference type="EMBL" id="QRBI01000112">
    <property type="protein sequence ID" value="RMC10196.1"/>
    <property type="molecule type" value="Genomic_DNA"/>
</dbReference>
<sequence length="113" mass="12185">MRLCSPGMPALPPLQMESALQDTARHFHQPSSSQECQATGQTDAQEVPPEYEEELLYGAGDQALGQVAQRCCGVSLTGDISELSGHNPVPCALEWSCLSRDGGRDDPLWTLLT</sequence>
<reference evidence="2 3" key="1">
    <citation type="submission" date="2018-07" db="EMBL/GenBank/DDBJ databases">
        <title>A high quality draft genome assembly of the barn swallow (H. rustica rustica).</title>
        <authorList>
            <person name="Formenti G."/>
            <person name="Chiara M."/>
            <person name="Poveda L."/>
            <person name="Francoijs K.-J."/>
            <person name="Bonisoli-Alquati A."/>
            <person name="Canova L."/>
            <person name="Gianfranceschi L."/>
            <person name="Horner D.S."/>
            <person name="Saino N."/>
        </authorList>
    </citation>
    <scope>NUCLEOTIDE SEQUENCE [LARGE SCALE GENOMIC DNA]</scope>
    <source>
        <strain evidence="2">Chelidonia</strain>
        <tissue evidence="2">Blood</tissue>
    </source>
</reference>